<accession>A0AC60PYL1</accession>
<dbReference type="Proteomes" id="UP000805193">
    <property type="component" value="Unassembled WGS sequence"/>
</dbReference>
<protein>
    <submittedName>
        <fullName evidence="1">Uncharacterized protein</fullName>
    </submittedName>
</protein>
<evidence type="ECO:0000313" key="1">
    <source>
        <dbReference type="EMBL" id="KAG0426367.1"/>
    </source>
</evidence>
<comment type="caution">
    <text evidence="1">The sequence shown here is derived from an EMBL/GenBank/DDBJ whole genome shotgun (WGS) entry which is preliminary data.</text>
</comment>
<evidence type="ECO:0000313" key="2">
    <source>
        <dbReference type="Proteomes" id="UP000805193"/>
    </source>
</evidence>
<sequence length="838" mass="93646">MARIESWQDVLDSTCDRIRQGNGFSAFAALESNEDRVKFCLRNEVARPRLQHWLTVLCSSKHRKFWEKASELRSEGNLCFNRKQYAKAAELYTQSVLSAPFPDTPDAEGHSEEMSLGFANRSAAFFHAGKYKQALCDVRYAFELGYPVHLRYKLYLRKGQCYLRLGKPREALENFDLANKSLRRAALEGRKLAQQCKEIDTFKALCSQDCSPTPTSEEEDPDDESQVPDVAYGAHGTVPSCSTAVDMLYSTEKGRFLVANRDLQPGDAIFVERPYASVLLPGHTKTNCQHCHKRLLNAVPCAQCNQVRYCSFACAKDSWNSYHRWECGNLNLLYSVGIAHLAVRVLLVTGLSGLADFCRHLAEGKVDVDKNGGYGSVHELVTHSEKMHVEDLLQYSLTAALLSLLLDHVLFFSVDEASWKMSELSFGSRNGSSYRLASTDVAALKTVVGGLLLRHIQQLVCNAHAITSLESKTSQEDDVVMTTEQVRIATAIYPSASLMNHSCDPNIFSSFRCGSTLVVRAIRRIQEGEEVLNCYGPHHRRMSFAERQQLLQEQYFFVCSCTACSSGEDAEQRLQALKCEYCEGPLKQPDDSGKATCLDCGTTQECLASEQKAFRMHDLYVQGVQLAEKGNHVEALQRLNKCLKTREKVMYKHNLKLLEVKDMVAKCLCSLGDFRSASGVLKPAVDAVRVIYGENSIELAYELQKLSDVLVSALPQAVKEEASSEEVSKLVKDADAVIDEAMTIFILHYGTRHRTTRDQQILALQICDRALYGSVVELPGFVSTEEAMAQARSTWRKEESLIKVRGPGHPRPALPPSPSRFRRLFAVADRADGFVDLG</sequence>
<name>A0AC60PYL1_IXOPE</name>
<reference evidence="1 2" key="1">
    <citation type="journal article" date="2020" name="Cell">
        <title>Large-Scale Comparative Analyses of Tick Genomes Elucidate Their Genetic Diversity and Vector Capacities.</title>
        <authorList>
            <consortium name="Tick Genome and Microbiome Consortium (TIGMIC)"/>
            <person name="Jia N."/>
            <person name="Wang J."/>
            <person name="Shi W."/>
            <person name="Du L."/>
            <person name="Sun Y."/>
            <person name="Zhan W."/>
            <person name="Jiang J.F."/>
            <person name="Wang Q."/>
            <person name="Zhang B."/>
            <person name="Ji P."/>
            <person name="Bell-Sakyi L."/>
            <person name="Cui X.M."/>
            <person name="Yuan T.T."/>
            <person name="Jiang B.G."/>
            <person name="Yang W.F."/>
            <person name="Lam T.T."/>
            <person name="Chang Q.C."/>
            <person name="Ding S.J."/>
            <person name="Wang X.J."/>
            <person name="Zhu J.G."/>
            <person name="Ruan X.D."/>
            <person name="Zhao L."/>
            <person name="Wei J.T."/>
            <person name="Ye R.Z."/>
            <person name="Que T.C."/>
            <person name="Du C.H."/>
            <person name="Zhou Y.H."/>
            <person name="Cheng J.X."/>
            <person name="Dai P.F."/>
            <person name="Guo W.B."/>
            <person name="Han X.H."/>
            <person name="Huang E.J."/>
            <person name="Li L.F."/>
            <person name="Wei W."/>
            <person name="Gao Y.C."/>
            <person name="Liu J.Z."/>
            <person name="Shao H.Z."/>
            <person name="Wang X."/>
            <person name="Wang C.C."/>
            <person name="Yang T.C."/>
            <person name="Huo Q.B."/>
            <person name="Li W."/>
            <person name="Chen H.Y."/>
            <person name="Chen S.E."/>
            <person name="Zhou L.G."/>
            <person name="Ni X.B."/>
            <person name="Tian J.H."/>
            <person name="Sheng Y."/>
            <person name="Liu T."/>
            <person name="Pan Y.S."/>
            <person name="Xia L.Y."/>
            <person name="Li J."/>
            <person name="Zhao F."/>
            <person name="Cao W.C."/>
        </authorList>
    </citation>
    <scope>NUCLEOTIDE SEQUENCE [LARGE SCALE GENOMIC DNA]</scope>
    <source>
        <strain evidence="1">Iper-2018</strain>
    </source>
</reference>
<organism evidence="1 2">
    <name type="scientific">Ixodes persulcatus</name>
    <name type="common">Taiga tick</name>
    <dbReference type="NCBI Taxonomy" id="34615"/>
    <lineage>
        <taxon>Eukaryota</taxon>
        <taxon>Metazoa</taxon>
        <taxon>Ecdysozoa</taxon>
        <taxon>Arthropoda</taxon>
        <taxon>Chelicerata</taxon>
        <taxon>Arachnida</taxon>
        <taxon>Acari</taxon>
        <taxon>Parasitiformes</taxon>
        <taxon>Ixodida</taxon>
        <taxon>Ixodoidea</taxon>
        <taxon>Ixodidae</taxon>
        <taxon>Ixodinae</taxon>
        <taxon>Ixodes</taxon>
    </lineage>
</organism>
<dbReference type="EMBL" id="JABSTQ010009724">
    <property type="protein sequence ID" value="KAG0426367.1"/>
    <property type="molecule type" value="Genomic_DNA"/>
</dbReference>
<keyword evidence="2" id="KW-1185">Reference proteome</keyword>
<gene>
    <name evidence="1" type="ORF">HPB47_026497</name>
</gene>
<proteinExistence type="predicted"/>